<comment type="subcellular location">
    <subcellularLocation>
        <location evidence="1">Cell membrane</location>
        <topology evidence="1">Multi-pass membrane protein</topology>
    </subcellularLocation>
</comment>
<evidence type="ECO:0000256" key="5">
    <source>
        <dbReference type="ARBA" id="ARBA00022475"/>
    </source>
</evidence>
<evidence type="ECO:0000256" key="2">
    <source>
        <dbReference type="ARBA" id="ARBA00010690"/>
    </source>
</evidence>
<name>A0A1D2YXR0_9BACI</name>
<keyword evidence="10 12" id="KW-0472">Membrane</keyword>
<dbReference type="STRING" id="337097.BHF71_00470"/>
<comment type="function">
    <text evidence="12">Required for formation of the rod structure in the basal body of the flagellar apparatus. Together with FliI and FliH, may constitute the export apparatus of flagellin.</text>
</comment>
<comment type="caution">
    <text evidence="13">The sequence shown here is derived from an EMBL/GenBank/DDBJ whole genome shotgun (WGS) entry which is preliminary data.</text>
</comment>
<reference evidence="13 14" key="1">
    <citation type="submission" date="2016-09" db="EMBL/GenBank/DDBJ databases">
        <title>Draft genome sequence for the type strain of Vulcanibacillus modesticaldus BR, a strictly anaerobic, moderately thermophilic, and nitrate-reducing bacterium from deep sea-hydrothermal vents of the Mid-Atlantic Ridge.</title>
        <authorList>
            <person name="Abin C.A."/>
            <person name="Hollibaugh J.T."/>
        </authorList>
    </citation>
    <scope>NUCLEOTIDE SEQUENCE [LARGE SCALE GENOMIC DNA]</scope>
    <source>
        <strain evidence="13 14">BR</strain>
    </source>
</reference>
<keyword evidence="7 12" id="KW-1005">Bacterial flagellum biogenesis</keyword>
<feature type="transmembrane region" description="Helical" evidence="12">
    <location>
        <begin position="191"/>
        <end position="217"/>
    </location>
</feature>
<dbReference type="GO" id="GO:0005886">
    <property type="term" value="C:plasma membrane"/>
    <property type="evidence" value="ECO:0007669"/>
    <property type="project" value="UniProtKB-SubCell"/>
</dbReference>
<evidence type="ECO:0000256" key="9">
    <source>
        <dbReference type="ARBA" id="ARBA00022989"/>
    </source>
</evidence>
<sequence length="363" mass="42038">MAVLRMNLQYFAGEKTEKATPRKRQESRKKGQVAKTNELPSAIIFLLIFIMFFLLGPYLAKNIINLYYKVFDQYLIWEVTPSNIRILFLEFIADLVWIILPIFIVAFIGGLLGNLVQIGFLFTSEPLKIKFERLNPIEGAKRIFSLKSLVEMTKSILKIIFVGYIAYSVLLDEKDNLLSLYYYDLTEIIVFIGNLLIELGLKTSLLLIVLSLFDYLYKKYEYEKNIRMSKQDIKDEYKKTEGDPLIKGKIKEKQRQMAMSRMMQAVPEADVIITNPTHFAIAISYKPEEMEAPMVLAKGMDYIALKIKELAKEHQIATVENKWLARTLYHQVEIGESVPEELYHAVAEVLAYVYRVKGLKKQS</sequence>
<keyword evidence="5 12" id="KW-1003">Cell membrane</keyword>
<keyword evidence="6 12" id="KW-0812">Transmembrane</keyword>
<accession>A0A1D2YXR0</accession>
<dbReference type="Gene3D" id="3.40.1690.10">
    <property type="entry name" value="secretion proteins EscU"/>
    <property type="match status" value="1"/>
</dbReference>
<keyword evidence="13" id="KW-0966">Cell projection</keyword>
<keyword evidence="13" id="KW-0969">Cilium</keyword>
<evidence type="ECO:0000256" key="6">
    <source>
        <dbReference type="ARBA" id="ARBA00022692"/>
    </source>
</evidence>
<gene>
    <name evidence="12" type="primary">flhB</name>
    <name evidence="13" type="ORF">BHF71_00470</name>
</gene>
<dbReference type="InterPro" id="IPR006135">
    <property type="entry name" value="T3SS_substrate_exporter"/>
</dbReference>
<keyword evidence="13" id="KW-0282">Flagellum</keyword>
<evidence type="ECO:0000256" key="3">
    <source>
        <dbReference type="ARBA" id="ARBA00021622"/>
    </source>
</evidence>
<evidence type="ECO:0000256" key="12">
    <source>
        <dbReference type="RuleBase" id="RU364091"/>
    </source>
</evidence>
<dbReference type="Pfam" id="PF01312">
    <property type="entry name" value="Bac_export_2"/>
    <property type="match status" value="1"/>
</dbReference>
<dbReference type="EMBL" id="MIJF01000001">
    <property type="protein sequence ID" value="OEG00417.1"/>
    <property type="molecule type" value="Genomic_DNA"/>
</dbReference>
<evidence type="ECO:0000256" key="11">
    <source>
        <dbReference type="ARBA" id="ARBA00023225"/>
    </source>
</evidence>
<dbReference type="OrthoDB" id="9807950at2"/>
<dbReference type="FunFam" id="3.40.1690.10:FF:000001">
    <property type="entry name" value="Flagellar biosynthetic protein FlhB"/>
    <property type="match status" value="1"/>
</dbReference>
<dbReference type="AlphaFoldDB" id="A0A1D2YXR0"/>
<dbReference type="RefSeq" id="WP_069655730.1">
    <property type="nucleotide sequence ID" value="NZ_MIJF01000001.1"/>
</dbReference>
<evidence type="ECO:0000256" key="1">
    <source>
        <dbReference type="ARBA" id="ARBA00004651"/>
    </source>
</evidence>
<dbReference type="Gene3D" id="6.10.250.2080">
    <property type="match status" value="1"/>
</dbReference>
<evidence type="ECO:0000313" key="14">
    <source>
        <dbReference type="Proteomes" id="UP000243739"/>
    </source>
</evidence>
<dbReference type="SUPFAM" id="SSF160544">
    <property type="entry name" value="EscU C-terminal domain-like"/>
    <property type="match status" value="1"/>
</dbReference>
<keyword evidence="8 12" id="KW-0653">Protein transport</keyword>
<evidence type="ECO:0000256" key="4">
    <source>
        <dbReference type="ARBA" id="ARBA00022448"/>
    </source>
</evidence>
<feature type="transmembrane region" description="Helical" evidence="12">
    <location>
        <begin position="155"/>
        <end position="171"/>
    </location>
</feature>
<dbReference type="PANTHER" id="PTHR30531">
    <property type="entry name" value="FLAGELLAR BIOSYNTHETIC PROTEIN FLHB"/>
    <property type="match status" value="1"/>
</dbReference>
<dbReference type="PRINTS" id="PR00950">
    <property type="entry name" value="TYPE3IMSPROT"/>
</dbReference>
<feature type="transmembrane region" description="Helical" evidence="12">
    <location>
        <begin position="95"/>
        <end position="123"/>
    </location>
</feature>
<dbReference type="InterPro" id="IPR029025">
    <property type="entry name" value="T3SS_substrate_exporter_C"/>
</dbReference>
<keyword evidence="4 12" id="KW-0813">Transport</keyword>
<dbReference type="GO" id="GO:0044780">
    <property type="term" value="P:bacterial-type flagellum assembly"/>
    <property type="evidence" value="ECO:0007669"/>
    <property type="project" value="InterPro"/>
</dbReference>
<evidence type="ECO:0000313" key="13">
    <source>
        <dbReference type="EMBL" id="OEG00417.1"/>
    </source>
</evidence>
<feature type="transmembrane region" description="Helical" evidence="12">
    <location>
        <begin position="39"/>
        <end position="60"/>
    </location>
</feature>
<dbReference type="PANTHER" id="PTHR30531:SF12">
    <property type="entry name" value="FLAGELLAR BIOSYNTHETIC PROTEIN FLHB"/>
    <property type="match status" value="1"/>
</dbReference>
<proteinExistence type="inferred from homology"/>
<dbReference type="InterPro" id="IPR006136">
    <property type="entry name" value="FlhB"/>
</dbReference>
<keyword evidence="14" id="KW-1185">Reference proteome</keyword>
<evidence type="ECO:0000256" key="7">
    <source>
        <dbReference type="ARBA" id="ARBA00022795"/>
    </source>
</evidence>
<protein>
    <recommendedName>
        <fullName evidence="3 12">Flagellar biosynthetic protein FlhB</fullName>
    </recommendedName>
</protein>
<keyword evidence="11 12" id="KW-1006">Bacterial flagellum protein export</keyword>
<evidence type="ECO:0000256" key="8">
    <source>
        <dbReference type="ARBA" id="ARBA00022927"/>
    </source>
</evidence>
<dbReference type="NCBIfam" id="TIGR00328">
    <property type="entry name" value="flhB"/>
    <property type="match status" value="1"/>
</dbReference>
<organism evidence="13 14">
    <name type="scientific">Vulcanibacillus modesticaldus</name>
    <dbReference type="NCBI Taxonomy" id="337097"/>
    <lineage>
        <taxon>Bacteria</taxon>
        <taxon>Bacillati</taxon>
        <taxon>Bacillota</taxon>
        <taxon>Bacilli</taxon>
        <taxon>Bacillales</taxon>
        <taxon>Bacillaceae</taxon>
        <taxon>Vulcanibacillus</taxon>
    </lineage>
</organism>
<dbReference type="GO" id="GO:0009306">
    <property type="term" value="P:protein secretion"/>
    <property type="evidence" value="ECO:0007669"/>
    <property type="project" value="InterPro"/>
</dbReference>
<dbReference type="Proteomes" id="UP000243739">
    <property type="component" value="Unassembled WGS sequence"/>
</dbReference>
<comment type="similarity">
    <text evidence="2 12">Belongs to the type III secretion exporter family.</text>
</comment>
<evidence type="ECO:0000256" key="10">
    <source>
        <dbReference type="ARBA" id="ARBA00023136"/>
    </source>
</evidence>
<keyword evidence="9 12" id="KW-1133">Transmembrane helix</keyword>